<dbReference type="Pfam" id="PF03568">
    <property type="entry name" value="Separin_C"/>
    <property type="match status" value="1"/>
</dbReference>
<name>A0A5E4F0H1_PRUDU</name>
<protein>
    <submittedName>
        <fullName evidence="4">PREDICTED: separase</fullName>
    </submittedName>
</protein>
<dbReference type="GO" id="GO:0005634">
    <property type="term" value="C:nucleus"/>
    <property type="evidence" value="ECO:0007669"/>
    <property type="project" value="InterPro"/>
</dbReference>
<dbReference type="InterPro" id="IPR005314">
    <property type="entry name" value="Peptidase_C50"/>
</dbReference>
<feature type="domain" description="Separase-like TPR repeats region" evidence="2">
    <location>
        <begin position="3"/>
        <end position="282"/>
    </location>
</feature>
<evidence type="ECO:0000313" key="4">
    <source>
        <dbReference type="EMBL" id="VVA21246.1"/>
    </source>
</evidence>
<organism evidence="4 5">
    <name type="scientific">Prunus dulcis</name>
    <name type="common">Almond</name>
    <name type="synonym">Amygdalus dulcis</name>
    <dbReference type="NCBI Taxonomy" id="3755"/>
    <lineage>
        <taxon>Eukaryota</taxon>
        <taxon>Viridiplantae</taxon>
        <taxon>Streptophyta</taxon>
        <taxon>Embryophyta</taxon>
        <taxon>Tracheophyta</taxon>
        <taxon>Spermatophyta</taxon>
        <taxon>Magnoliopsida</taxon>
        <taxon>eudicotyledons</taxon>
        <taxon>Gunneridae</taxon>
        <taxon>Pentapetalae</taxon>
        <taxon>rosids</taxon>
        <taxon>fabids</taxon>
        <taxon>Rosales</taxon>
        <taxon>Rosaceae</taxon>
        <taxon>Amygdaloideae</taxon>
        <taxon>Amygdaleae</taxon>
        <taxon>Prunus</taxon>
    </lineage>
</organism>
<proteinExistence type="predicted"/>
<evidence type="ECO:0000259" key="2">
    <source>
        <dbReference type="Pfam" id="PF25110"/>
    </source>
</evidence>
<dbReference type="Proteomes" id="UP000327085">
    <property type="component" value="Chromosome 1"/>
</dbReference>
<dbReference type="GO" id="GO:0004197">
    <property type="term" value="F:cysteine-type endopeptidase activity"/>
    <property type="evidence" value="ECO:0007669"/>
    <property type="project" value="InterPro"/>
</dbReference>
<dbReference type="OMA" id="SYCANKC"/>
<dbReference type="PANTHER" id="PTHR12792:SF0">
    <property type="entry name" value="SEPARIN"/>
    <property type="match status" value="1"/>
</dbReference>
<evidence type="ECO:0000259" key="3">
    <source>
        <dbReference type="Pfam" id="PF25113"/>
    </source>
</evidence>
<dbReference type="EMBL" id="CABIKO010000051">
    <property type="protein sequence ID" value="VVA21246.1"/>
    <property type="molecule type" value="Genomic_DNA"/>
</dbReference>
<dbReference type="Pfam" id="PF25110">
    <property type="entry name" value="TPR_ESP1"/>
    <property type="match status" value="1"/>
</dbReference>
<gene>
    <name evidence="4" type="ORF">ALMOND_2B028162</name>
</gene>
<sequence>MDETSIISKLETSCSSGLHPLVSDYLQPFTQLQNPKKTKKSTKSQDQQTLLRSLAKKFLPFINRTLSLLPKRLAGFSKLDDEFTLELFDIYRLCLDCLDSLSSVLSGTPYSFNLQRVRMVTCLEACGRYKDAESEGFRVLESLKAIEFGSNTRVKSDRRFVPDVEKGSGDKDLGSLVGGIVVTLVRCAGMNQSKDSEVYRRVLCLVEEVMPWFRVLDANTYEKLHRMLVSSLSKCTQFLVGELSSFEGDLVKMFCLVTMTEYAKSSMKDQIFKFAHRICSSLFLFQKDRCLLIDILFCLLDSLVLECKVEVENTGKEFVELIAYCAKKCRTTNTNLCSIIGSHLNELAGDFHQVRTPFHLILRLYASGLHFFDRSMKSKAGDLRSSGGAIRILHDDGDAMNRLSDLLSLLRSYFQIGHNEDTVLSNLQLISKSAASMSQLQRDRKDYILSYFNALKFLCQPLTELVNSGKKEILTDNEAASVSTELCDIQSAFHQFYDVFVFFQTCTYEVDRDVFDDRDIFDDNSIIGVALASFTLSIRTKLNIQKSVQILENVITSDWIQPNGLKHLYVSLYNTGVLFYRNKELKEASEALKFCCKASWTCVIRVCDMFVHKLKVPQVDLSEDAIVDFFDECCKRSAFLLDVLNQLQSHDVKRTILEGFENWSIAANLFQRLPGPLSLVKQWVKMECKRYKNVDVEDDAPTLYSLLSSSKKVTKKTIEIVLEQNEMYDETYIHEISPCHQLAVAYCLRALCTQEAEPNSKQVLEDISSAINLWLGISTRNNCSPDDKCSMVSENIMLLLYNAIDLLSIKGCMDFHNDIHRLMIRLFKWRDVPLEKCVARLWECRRISHGLCASPVNEAFIMNLSDHCGENSKSIEFWVDCLKGSKPLLLAFQYNLSSVSPNFPRGSCNYESSFRSDITIDEVKEAAFELISSVPVSSSSAYIAGYLYYDLCERLVSNGRLIEALSYAKEAYQLRAKLFREKFMYSSEQSKTCNEAGGSGEKLTYHIQDMHMHISVASEFWSFDASLCDLERCYLSPWNVLQCYLESTLQVGVIHEIIGNRAGAEGFLQLGKAISCSQSLPLFIIVFSTVLGKLYHKQQLWDFAEKELQSTKQYLGASSTDISCLKCRLMLEATVNQNLGDLFQSMFYNTRNTSLDKLSLAENLYKSAIAKLNLSEWKNLVSCPEEGCVESTRLRKTILKDVGSCASSTFTHSEENQVDIGKPTREGLKGKKEVKKCKKTNNAPKPVVKDQDAIPEYNLRSTRSRYQSSQNQSISGNGVVQVGHSKQLKSNSKSDCPDTFRKREFLLDLKSCEVAFGCDVTCICNKMSCWQCLPVEVLDSGLVKNLVDLKWEFVRRRLSLRLLTGLGKCLESRGQIHETHEITLQTVSILVSRNAFCLIISSVSLTSFLNLMGKEIPGDVFSVERAEVLLNISWLSLKSYCSKETRIICSDLPRIELPKLVSWLMLAFVLCRDVPVLFQKVSRLLAAIFLLSASSERFSLSSSSKTLCENHWASYFHQASLGTHLSYQFFTNGSDICNVQHLVNAEVTGSTCMGSGKKKLLRLAPESIQELEEFVTIFFAGLPCTTIICISLLAGPYVSLLEELFPVPSCVHAWILVSRLNSESQPIVMLLPVDSVLEGSAEDSDDVANSGSGSFSERKDTGKRWHCPWGFTVVDKVAPEFRLILEESFSSASLIFEEDTKNAWTFWWMWRQKLDLRLGKLLK</sequence>
<dbReference type="InterPro" id="IPR056932">
    <property type="entry name" value="TPR_ESP1_2nd"/>
</dbReference>
<reference evidence="5" key="1">
    <citation type="journal article" date="2020" name="Plant J.">
        <title>Transposons played a major role in the diversification between the closely related almond and peach genomes: results from the almond genome sequence.</title>
        <authorList>
            <person name="Alioto T."/>
            <person name="Alexiou K.G."/>
            <person name="Bardil A."/>
            <person name="Barteri F."/>
            <person name="Castanera R."/>
            <person name="Cruz F."/>
            <person name="Dhingra A."/>
            <person name="Duval H."/>
            <person name="Fernandez I Marti A."/>
            <person name="Frias L."/>
            <person name="Galan B."/>
            <person name="Garcia J.L."/>
            <person name="Howad W."/>
            <person name="Gomez-Garrido J."/>
            <person name="Gut M."/>
            <person name="Julca I."/>
            <person name="Morata J."/>
            <person name="Puigdomenech P."/>
            <person name="Ribeca P."/>
            <person name="Rubio Cabetas M.J."/>
            <person name="Vlasova A."/>
            <person name="Wirthensohn M."/>
            <person name="Garcia-Mas J."/>
            <person name="Gabaldon T."/>
            <person name="Casacuberta J.M."/>
            <person name="Arus P."/>
        </authorList>
    </citation>
    <scope>NUCLEOTIDE SEQUENCE [LARGE SCALE GENOMIC DNA]</scope>
    <source>
        <strain evidence="5">cv. Texas</strain>
    </source>
</reference>
<evidence type="ECO:0000313" key="5">
    <source>
        <dbReference type="Proteomes" id="UP000327085"/>
    </source>
</evidence>
<dbReference type="GO" id="GO:0051307">
    <property type="term" value="P:meiotic chromosome separation"/>
    <property type="evidence" value="ECO:0007669"/>
    <property type="project" value="TreeGrafter"/>
</dbReference>
<feature type="region of interest" description="Disordered" evidence="1">
    <location>
        <begin position="1641"/>
        <end position="1660"/>
    </location>
</feature>
<accession>A0A5E4F0H1</accession>
<evidence type="ECO:0000256" key="1">
    <source>
        <dbReference type="SAM" id="MobiDB-lite"/>
    </source>
</evidence>
<dbReference type="PANTHER" id="PTHR12792">
    <property type="entry name" value="EXTRA SPINDLE POLES 1-RELATED"/>
    <property type="match status" value="1"/>
</dbReference>
<dbReference type="GO" id="GO:0072686">
    <property type="term" value="C:mitotic spindle"/>
    <property type="evidence" value="ECO:0007669"/>
    <property type="project" value="TreeGrafter"/>
</dbReference>
<dbReference type="GO" id="GO:0006508">
    <property type="term" value="P:proteolysis"/>
    <property type="evidence" value="ECO:0007669"/>
    <property type="project" value="InterPro"/>
</dbReference>
<dbReference type="Pfam" id="PF25113">
    <property type="entry name" value="TPR_ESP1_2nd"/>
    <property type="match status" value="1"/>
</dbReference>
<dbReference type="GO" id="GO:0005737">
    <property type="term" value="C:cytoplasm"/>
    <property type="evidence" value="ECO:0007669"/>
    <property type="project" value="TreeGrafter"/>
</dbReference>
<feature type="domain" description="Separase-like second TPR repeats region" evidence="3">
    <location>
        <begin position="291"/>
        <end position="473"/>
    </location>
</feature>
<dbReference type="InterPro" id="IPR056933">
    <property type="entry name" value="TPR_ESP1"/>
</dbReference>
<dbReference type="Gramene" id="VVA21246">
    <property type="protein sequence ID" value="VVA21246"/>
    <property type="gene ID" value="Prudul26B028162"/>
</dbReference>